<name>A0A1B9B883_9BACI</name>
<dbReference type="GO" id="GO:0003700">
    <property type="term" value="F:DNA-binding transcription factor activity"/>
    <property type="evidence" value="ECO:0007669"/>
    <property type="project" value="InterPro"/>
</dbReference>
<evidence type="ECO:0000313" key="5">
    <source>
        <dbReference type="Proteomes" id="UP000092578"/>
    </source>
</evidence>
<reference evidence="5" key="1">
    <citation type="submission" date="2016-05" db="EMBL/GenBank/DDBJ databases">
        <authorList>
            <person name="Liu B."/>
            <person name="Wang J."/>
            <person name="Zhu Y."/>
            <person name="Liu G."/>
            <person name="Chen Q."/>
            <person name="Chen Z."/>
            <person name="Lan J."/>
            <person name="Che J."/>
            <person name="Ge C."/>
            <person name="Shi H."/>
            <person name="Pan Z."/>
            <person name="Liu X."/>
        </authorList>
    </citation>
    <scope>NUCLEOTIDE SEQUENCE [LARGE SCALE GENOMIC DNA]</scope>
    <source>
        <strain evidence="5">FJAT-27215</strain>
    </source>
</reference>
<organism evidence="4 5">
    <name type="scientific">Pseudobacillus wudalianchiensis</name>
    <dbReference type="NCBI Taxonomy" id="1743143"/>
    <lineage>
        <taxon>Bacteria</taxon>
        <taxon>Bacillati</taxon>
        <taxon>Bacillota</taxon>
        <taxon>Bacilli</taxon>
        <taxon>Bacillales</taxon>
        <taxon>Bacillaceae</taxon>
        <taxon>Pseudobacillus</taxon>
    </lineage>
</organism>
<dbReference type="InterPro" id="IPR001034">
    <property type="entry name" value="DeoR_HTH"/>
</dbReference>
<dbReference type="EMBL" id="MAYT01000001">
    <property type="protein sequence ID" value="OCA92262.1"/>
    <property type="molecule type" value="Genomic_DNA"/>
</dbReference>
<evidence type="ECO:0000256" key="2">
    <source>
        <dbReference type="ARBA" id="ARBA00023163"/>
    </source>
</evidence>
<dbReference type="PANTHER" id="PTHR30363">
    <property type="entry name" value="HTH-TYPE TRANSCRIPTIONAL REGULATOR SRLR-RELATED"/>
    <property type="match status" value="1"/>
</dbReference>
<comment type="caution">
    <text evidence="4">The sequence shown here is derived from an EMBL/GenBank/DDBJ whole genome shotgun (WGS) entry which is preliminary data.</text>
</comment>
<dbReference type="InterPro" id="IPR050313">
    <property type="entry name" value="Carb_Metab_HTH_regulators"/>
</dbReference>
<dbReference type="PANTHER" id="PTHR30363:SF44">
    <property type="entry name" value="AGA OPERON TRANSCRIPTIONAL REPRESSOR-RELATED"/>
    <property type="match status" value="1"/>
</dbReference>
<dbReference type="SMART" id="SM00420">
    <property type="entry name" value="HTH_DEOR"/>
    <property type="match status" value="1"/>
</dbReference>
<dbReference type="Gene3D" id="3.40.50.1360">
    <property type="match status" value="1"/>
</dbReference>
<gene>
    <name evidence="4" type="ORF">A8F95_00610</name>
</gene>
<dbReference type="Proteomes" id="UP000092578">
    <property type="component" value="Unassembled WGS sequence"/>
</dbReference>
<dbReference type="Pfam" id="PF00455">
    <property type="entry name" value="DeoRC"/>
    <property type="match status" value="1"/>
</dbReference>
<accession>A0A1B9B883</accession>
<dbReference type="AlphaFoldDB" id="A0A1B9B883"/>
<dbReference type="SUPFAM" id="SSF46785">
    <property type="entry name" value="Winged helix' DNA-binding domain"/>
    <property type="match status" value="1"/>
</dbReference>
<dbReference type="InterPro" id="IPR036390">
    <property type="entry name" value="WH_DNA-bd_sf"/>
</dbReference>
<evidence type="ECO:0000256" key="1">
    <source>
        <dbReference type="ARBA" id="ARBA00023015"/>
    </source>
</evidence>
<dbReference type="InterPro" id="IPR036388">
    <property type="entry name" value="WH-like_DNA-bd_sf"/>
</dbReference>
<feature type="domain" description="HTH deoR-type" evidence="3">
    <location>
        <begin position="12"/>
        <end position="67"/>
    </location>
</feature>
<dbReference type="SUPFAM" id="SSF100950">
    <property type="entry name" value="NagB/RpiA/CoA transferase-like"/>
    <property type="match status" value="1"/>
</dbReference>
<dbReference type="InterPro" id="IPR037171">
    <property type="entry name" value="NagB/RpiA_transferase-like"/>
</dbReference>
<dbReference type="SMART" id="SM01134">
    <property type="entry name" value="DeoRC"/>
    <property type="match status" value="1"/>
</dbReference>
<keyword evidence="5" id="KW-1185">Reference proteome</keyword>
<keyword evidence="2" id="KW-0804">Transcription</keyword>
<evidence type="ECO:0000313" key="4">
    <source>
        <dbReference type="EMBL" id="OCA92262.1"/>
    </source>
</evidence>
<dbReference type="InterPro" id="IPR014036">
    <property type="entry name" value="DeoR-like_C"/>
</dbReference>
<dbReference type="PRINTS" id="PR00037">
    <property type="entry name" value="HTHLACR"/>
</dbReference>
<protein>
    <submittedName>
        <fullName evidence="4">DeoR family transcriptional regulator</fullName>
    </submittedName>
</protein>
<sequence length="268" mass="30111">MTSGGAAVSVISEERKRIIVEKIEVKGKVKVADLANEFAVSTETIRRYLEELDREQKLKKVYGGAVKAANSPLVEPSMIERKIWNIEQKKRIAYKAAAFIRDGDVLMIDEGSTTLQMVPYMLPCKNLTVITNSFALANQLISAINKKFFNGEILFIGGKVSSEHYRVAGPLSQQIMNQLHFEKAFISVDGVLPNFGLSCYDLENAKLSEKMIQQAGQTFVLADHSKIGVKATYQITNSKEIDYVLSNERLPEEWSDRLAKEKVEWVKC</sequence>
<dbReference type="Pfam" id="PF08220">
    <property type="entry name" value="HTH_DeoR"/>
    <property type="match status" value="1"/>
</dbReference>
<proteinExistence type="predicted"/>
<dbReference type="Gene3D" id="1.10.10.10">
    <property type="entry name" value="Winged helix-like DNA-binding domain superfamily/Winged helix DNA-binding domain"/>
    <property type="match status" value="1"/>
</dbReference>
<keyword evidence="1" id="KW-0805">Transcription regulation</keyword>
<dbReference type="PROSITE" id="PS51000">
    <property type="entry name" value="HTH_DEOR_2"/>
    <property type="match status" value="1"/>
</dbReference>
<evidence type="ECO:0000259" key="3">
    <source>
        <dbReference type="PROSITE" id="PS51000"/>
    </source>
</evidence>